<proteinExistence type="predicted"/>
<dbReference type="EMBL" id="JAAILW010000032">
    <property type="protein sequence ID" value="NSC28259.1"/>
    <property type="molecule type" value="Genomic_DNA"/>
</dbReference>
<evidence type="ECO:0000313" key="9">
    <source>
        <dbReference type="Proteomes" id="UP000260758"/>
    </source>
</evidence>
<evidence type="ECO:0000256" key="2">
    <source>
        <dbReference type="ARBA" id="ARBA00023239"/>
    </source>
</evidence>
<feature type="domain" description="PFL" evidence="5">
    <location>
        <begin position="149"/>
        <end position="511"/>
    </location>
</feature>
<protein>
    <recommendedName>
        <fullName evidence="11">Pyruvate formate-lyase</fullName>
    </recommendedName>
</protein>
<dbReference type="AlphaFoldDB" id="A0A3E4Y4D8"/>
<dbReference type="Proteomes" id="UP000260758">
    <property type="component" value="Unassembled WGS sequence"/>
</dbReference>
<gene>
    <name evidence="8" type="ORF">DW775_14465</name>
    <name evidence="7" type="ORF">DXB99_14920</name>
    <name evidence="6" type="ORF">G4319_13150</name>
</gene>
<evidence type="ECO:0000256" key="1">
    <source>
        <dbReference type="ARBA" id="ARBA00022818"/>
    </source>
</evidence>
<dbReference type="Gene3D" id="3.20.70.20">
    <property type="match status" value="1"/>
</dbReference>
<accession>A0A3E4Y4D8</accession>
<name>A0A3E4Y4D8_9FIRM</name>
<dbReference type="Pfam" id="PF02901">
    <property type="entry name" value="PFL-like"/>
    <property type="match status" value="1"/>
</dbReference>
<evidence type="ECO:0000313" key="10">
    <source>
        <dbReference type="Proteomes" id="UP000284835"/>
    </source>
</evidence>
<reference evidence="6" key="3">
    <citation type="submission" date="2020-02" db="EMBL/GenBank/DDBJ databases">
        <authorList>
            <person name="Littmann E."/>
            <person name="Sorbara M."/>
        </authorList>
    </citation>
    <scope>NUCLEOTIDE SEQUENCE</scope>
    <source>
        <strain evidence="6">MSK.17.79</strain>
    </source>
</reference>
<comment type="caution">
    <text evidence="7">The sequence shown here is derived from an EMBL/GenBank/DDBJ whole genome shotgun (WGS) entry which is preliminary data.</text>
</comment>
<dbReference type="EMBL" id="QSTP01000021">
    <property type="protein sequence ID" value="RGM68200.1"/>
    <property type="molecule type" value="Genomic_DNA"/>
</dbReference>
<keyword evidence="1 3" id="KW-0556">Organic radical</keyword>
<feature type="domain" description="Glycine radical" evidence="4">
    <location>
        <begin position="502"/>
        <end position="632"/>
    </location>
</feature>
<dbReference type="PANTHER" id="PTHR43641:SF2">
    <property type="entry name" value="DEHYDRATASE YBIW-RELATED"/>
    <property type="match status" value="1"/>
</dbReference>
<dbReference type="SUPFAM" id="SSF51998">
    <property type="entry name" value="PFL-like glycyl radical enzymes"/>
    <property type="match status" value="1"/>
</dbReference>
<evidence type="ECO:0000313" key="6">
    <source>
        <dbReference type="EMBL" id="NSC28259.1"/>
    </source>
</evidence>
<organism evidence="7 9">
    <name type="scientific">Agathobacter rectalis</name>
    <dbReference type="NCBI Taxonomy" id="39491"/>
    <lineage>
        <taxon>Bacteria</taxon>
        <taxon>Bacillati</taxon>
        <taxon>Bacillota</taxon>
        <taxon>Clostridia</taxon>
        <taxon>Lachnospirales</taxon>
        <taxon>Lachnospiraceae</taxon>
        <taxon>Agathobacter</taxon>
    </lineage>
</organism>
<dbReference type="InterPro" id="IPR051215">
    <property type="entry name" value="GRE"/>
</dbReference>
<evidence type="ECO:0000256" key="3">
    <source>
        <dbReference type="PROSITE-ProRule" id="PRU00493"/>
    </source>
</evidence>
<reference evidence="6" key="2">
    <citation type="journal article" date="2020" name="Cell Host Microbe">
        <title>Functional and Genomic Variation between Human-Derived Isolates of Lachnospiraceae Reveals Inter- and Intra-Species Diversity.</title>
        <authorList>
            <person name="Sorbara M.T."/>
            <person name="Littmann E.R."/>
            <person name="Fontana E."/>
            <person name="Moody T.U."/>
            <person name="Kohout C.E."/>
            <person name="Gjonbalaj M."/>
            <person name="Eaton V."/>
            <person name="Seok R."/>
            <person name="Leiner I.M."/>
            <person name="Pamer E.G."/>
        </authorList>
    </citation>
    <scope>NUCLEOTIDE SEQUENCE</scope>
    <source>
        <strain evidence="6">MSK.17.79</strain>
    </source>
</reference>
<dbReference type="PROSITE" id="PS51554">
    <property type="entry name" value="PFL"/>
    <property type="match status" value="1"/>
</dbReference>
<dbReference type="Pfam" id="PF01228">
    <property type="entry name" value="Gly_radical"/>
    <property type="match status" value="1"/>
</dbReference>
<evidence type="ECO:0000259" key="5">
    <source>
        <dbReference type="PROSITE" id="PS51554"/>
    </source>
</evidence>
<dbReference type="Proteomes" id="UP000284835">
    <property type="component" value="Unassembled WGS sequence"/>
</dbReference>
<sequence length="634" mass="72363">MSIKTKIKNDMWRWNYIIPFVKKYQFEEKGKIDVIKHVISTYRKIKPIKSRYRSVGNDTKELLSKVDIIINSDSRFVYFIDTAKTIAVQGNILSNFTLDYDKIVHGAFKDLPIDGNCETKSIASGIEILRNRIVKELGIDHRKKFFVEILEKPAEHFDEALQRILFFNQILWQTRHRLNGLGRLDKILADFYYSDGLNKETAKEIILDFFNELSKYKEYKSDALMGDIGQIVVLGGIESNGEYFCNDLTYAFLEAQAVLNKPDPKTLLRVSHKMPDELLRTAIKCLQSKTGSPLFSNDDVVLPCLKEFGIDESTEYCVSACWEPFIVGKSMDQNNIAVFDYFPALDECLAEDYNSWDELLKAYEEKNKKRFKDFLESVDDMKWAKDPLVSLFTSGCQNKDISEGAAKYNNYGITTVAISNVVDSLLNIKNLMNMGISIQDINCNRNREGLSKHFGHDEDDAIELTNRISLGLAEVACDFKNKLGGTVKFGLSSPGYNILSKHSAADLSGRKEGEPYNTHISCTDACYTEVVNFASKIQYDKQRFNGNVVDFFCSNEIVSNEKFFDFMKAAIRVGFFQMQLNVLDSKTLIDAKINPDKYMGLIVRVWGFSAYFNDLPESYKDLLIERAIAAEKTV</sequence>
<dbReference type="InterPro" id="IPR001150">
    <property type="entry name" value="Gly_radical"/>
</dbReference>
<dbReference type="GO" id="GO:0016829">
    <property type="term" value="F:lyase activity"/>
    <property type="evidence" value="ECO:0007669"/>
    <property type="project" value="UniProtKB-KW"/>
</dbReference>
<keyword evidence="2" id="KW-0456">Lyase</keyword>
<evidence type="ECO:0000259" key="4">
    <source>
        <dbReference type="PROSITE" id="PS51149"/>
    </source>
</evidence>
<evidence type="ECO:0000313" key="8">
    <source>
        <dbReference type="EMBL" id="RHD90684.1"/>
    </source>
</evidence>
<dbReference type="InterPro" id="IPR004184">
    <property type="entry name" value="PFL_dom"/>
</dbReference>
<dbReference type="EMBL" id="QSJS01000029">
    <property type="protein sequence ID" value="RHD90684.1"/>
    <property type="molecule type" value="Genomic_DNA"/>
</dbReference>
<dbReference type="PROSITE" id="PS51149">
    <property type="entry name" value="GLY_RADICAL_2"/>
    <property type="match status" value="1"/>
</dbReference>
<dbReference type="Proteomes" id="UP001193670">
    <property type="component" value="Unassembled WGS sequence"/>
</dbReference>
<evidence type="ECO:0000313" key="7">
    <source>
        <dbReference type="EMBL" id="RGM68200.1"/>
    </source>
</evidence>
<evidence type="ECO:0008006" key="11">
    <source>
        <dbReference type="Google" id="ProtNLM"/>
    </source>
</evidence>
<reference evidence="9 10" key="1">
    <citation type="submission" date="2018-08" db="EMBL/GenBank/DDBJ databases">
        <title>A genome reference for cultivated species of the human gut microbiota.</title>
        <authorList>
            <person name="Zou Y."/>
            <person name="Xue W."/>
            <person name="Luo G."/>
        </authorList>
    </citation>
    <scope>NUCLEOTIDE SEQUENCE [LARGE SCALE GENOMIC DNA]</scope>
    <source>
        <strain evidence="8 10">AM30-13AC</strain>
        <strain evidence="7 9">OM07-13</strain>
    </source>
</reference>
<dbReference type="GO" id="GO:0005829">
    <property type="term" value="C:cytosol"/>
    <property type="evidence" value="ECO:0007669"/>
    <property type="project" value="TreeGrafter"/>
</dbReference>
<dbReference type="PANTHER" id="PTHR43641">
    <property type="entry name" value="FORMATE ACETYLTRANSFERASE 3-RELATED"/>
    <property type="match status" value="1"/>
</dbReference>
<dbReference type="RefSeq" id="WP_117719304.1">
    <property type="nucleotide sequence ID" value="NZ_JAAILW010000032.1"/>
</dbReference>
<feature type="modified residue" description="Glycine radical" evidence="3">
    <location>
        <position position="607"/>
    </location>
</feature>